<dbReference type="RefSeq" id="WP_115310893.1">
    <property type="nucleotide sequence ID" value="NZ_UHIO01000001.1"/>
</dbReference>
<dbReference type="AlphaFoldDB" id="A0A380NMY0"/>
<evidence type="ECO:0000256" key="2">
    <source>
        <dbReference type="ARBA" id="ARBA00013064"/>
    </source>
</evidence>
<sequence length="262" mass="30099">MIDIHTHILYDIEGDDGSRSQEMTLEMLKLAVNSGTTAMIATPHINRQGIIPSWQSILDRVEQVNQLASVNELPIKIYSGGEVQLDYDAMAKLTGKNREYCLADSRYILIELTENSEAKAVEQMLFELMLRGYMPILAHPERYTRIMHHPEIVLEWMHKGIATQCNTGSFHGYFGEKVQARVERLYRHRMITFLGTDAHREQIRTPDSTPAKQAICQLSNGEIFWNNCQSNAQFILEDRVLYPDVPASYETKKRGFFSRLFG</sequence>
<evidence type="ECO:0000313" key="6">
    <source>
        <dbReference type="EMBL" id="SUP44744.1"/>
    </source>
</evidence>
<comment type="similarity">
    <text evidence="1">Belongs to the metallo-dependent hydrolases superfamily. CpsB/CapC family.</text>
</comment>
<evidence type="ECO:0000256" key="1">
    <source>
        <dbReference type="ARBA" id="ARBA00005750"/>
    </source>
</evidence>
<evidence type="ECO:0000256" key="3">
    <source>
        <dbReference type="ARBA" id="ARBA00022801"/>
    </source>
</evidence>
<comment type="catalytic activity">
    <reaction evidence="5">
        <text>O-phospho-L-tyrosyl-[protein] + H2O = L-tyrosyl-[protein] + phosphate</text>
        <dbReference type="Rhea" id="RHEA:10684"/>
        <dbReference type="Rhea" id="RHEA-COMP:10136"/>
        <dbReference type="Rhea" id="RHEA-COMP:20101"/>
        <dbReference type="ChEBI" id="CHEBI:15377"/>
        <dbReference type="ChEBI" id="CHEBI:43474"/>
        <dbReference type="ChEBI" id="CHEBI:46858"/>
        <dbReference type="ChEBI" id="CHEBI:61978"/>
        <dbReference type="EC" id="3.1.3.48"/>
    </reaction>
</comment>
<proteinExistence type="inferred from homology"/>
<dbReference type="PANTHER" id="PTHR39181:SF1">
    <property type="entry name" value="TYROSINE-PROTEIN PHOSPHATASE YWQE"/>
    <property type="match status" value="1"/>
</dbReference>
<dbReference type="Proteomes" id="UP000255367">
    <property type="component" value="Unassembled WGS sequence"/>
</dbReference>
<accession>A0A380NMY0</accession>
<keyword evidence="4" id="KW-0904">Protein phosphatase</keyword>
<reference evidence="6 7" key="1">
    <citation type="submission" date="2018-06" db="EMBL/GenBank/DDBJ databases">
        <authorList>
            <consortium name="Pathogen Informatics"/>
            <person name="Doyle S."/>
        </authorList>
    </citation>
    <scope>NUCLEOTIDE SEQUENCE [LARGE SCALE GENOMIC DNA]</scope>
    <source>
        <strain evidence="6 7">NCTC12020</strain>
    </source>
</reference>
<evidence type="ECO:0000313" key="7">
    <source>
        <dbReference type="Proteomes" id="UP000255367"/>
    </source>
</evidence>
<keyword evidence="3 6" id="KW-0378">Hydrolase</keyword>
<dbReference type="Gene3D" id="3.20.20.140">
    <property type="entry name" value="Metal-dependent hydrolases"/>
    <property type="match status" value="1"/>
</dbReference>
<evidence type="ECO:0000256" key="5">
    <source>
        <dbReference type="ARBA" id="ARBA00051722"/>
    </source>
</evidence>
<dbReference type="EC" id="3.1.3.48" evidence="2"/>
<protein>
    <recommendedName>
        <fullName evidence="2">protein-tyrosine-phosphatase</fullName>
        <ecNumber evidence="2">3.1.3.48</ecNumber>
    </recommendedName>
</protein>
<organism evidence="6 7">
    <name type="scientific">Veillonella criceti</name>
    <dbReference type="NCBI Taxonomy" id="103891"/>
    <lineage>
        <taxon>Bacteria</taxon>
        <taxon>Bacillati</taxon>
        <taxon>Bacillota</taxon>
        <taxon>Negativicutes</taxon>
        <taxon>Veillonellales</taxon>
        <taxon>Veillonellaceae</taxon>
        <taxon>Veillonella</taxon>
    </lineage>
</organism>
<dbReference type="PIRSF" id="PIRSF016557">
    <property type="entry name" value="Caps_synth_CpsB"/>
    <property type="match status" value="1"/>
</dbReference>
<dbReference type="SUPFAM" id="SSF89550">
    <property type="entry name" value="PHP domain-like"/>
    <property type="match status" value="1"/>
</dbReference>
<dbReference type="Pfam" id="PF19567">
    <property type="entry name" value="CpsB_CapC"/>
    <property type="match status" value="1"/>
</dbReference>
<name>A0A380NMY0_9FIRM</name>
<evidence type="ECO:0000256" key="4">
    <source>
        <dbReference type="ARBA" id="ARBA00022912"/>
    </source>
</evidence>
<dbReference type="InterPro" id="IPR016667">
    <property type="entry name" value="Caps_polysacc_synth_CpsB/CapC"/>
</dbReference>
<gene>
    <name evidence="6" type="primary">ywqE</name>
    <name evidence="6" type="ORF">NCTC12020_01810</name>
</gene>
<dbReference type="GO" id="GO:0030145">
    <property type="term" value="F:manganese ion binding"/>
    <property type="evidence" value="ECO:0007669"/>
    <property type="project" value="InterPro"/>
</dbReference>
<dbReference type="PANTHER" id="PTHR39181">
    <property type="entry name" value="TYROSINE-PROTEIN PHOSPHATASE YWQE"/>
    <property type="match status" value="1"/>
</dbReference>
<dbReference type="GO" id="GO:0004725">
    <property type="term" value="F:protein tyrosine phosphatase activity"/>
    <property type="evidence" value="ECO:0007669"/>
    <property type="project" value="UniProtKB-EC"/>
</dbReference>
<dbReference type="EMBL" id="UHIO01000001">
    <property type="protein sequence ID" value="SUP44744.1"/>
    <property type="molecule type" value="Genomic_DNA"/>
</dbReference>
<dbReference type="OrthoDB" id="9788539at2"/>
<dbReference type="InterPro" id="IPR016195">
    <property type="entry name" value="Pol/histidinol_Pase-like"/>
</dbReference>
<keyword evidence="7" id="KW-1185">Reference proteome</keyword>